<accession>A0A367UCK1</accession>
<name>A0A367UCK1_9PROT</name>
<evidence type="ECO:0000313" key="1">
    <source>
        <dbReference type="EMBL" id="RCK06035.1"/>
    </source>
</evidence>
<keyword evidence="2" id="KW-1185">Reference proteome</keyword>
<proteinExistence type="predicted"/>
<dbReference type="Proteomes" id="UP000252419">
    <property type="component" value="Unassembled WGS sequence"/>
</dbReference>
<sequence length="78" mass="8431">MNPTNASLTHSITVFFDQDHAALHDIPLARVLHINSGNGVNIGQTSVFPGHLATGQSAKTRQFPPCAKVLTTMLRRPL</sequence>
<dbReference type="AlphaFoldDB" id="A0A367UCK1"/>
<evidence type="ECO:0000313" key="2">
    <source>
        <dbReference type="Proteomes" id="UP000252419"/>
    </source>
</evidence>
<dbReference type="EMBL" id="JPWA01000010">
    <property type="protein sequence ID" value="RCK06035.1"/>
    <property type="molecule type" value="Genomic_DNA"/>
</dbReference>
<comment type="caution">
    <text evidence="1">The sequence shown here is derived from an EMBL/GenBank/DDBJ whole genome shotgun (WGS) entry which is preliminary data.</text>
</comment>
<gene>
    <name evidence="1" type="ORF">TH5_10325</name>
</gene>
<protein>
    <submittedName>
        <fullName evidence="1">Uncharacterized protein</fullName>
    </submittedName>
</protein>
<reference evidence="1 2" key="1">
    <citation type="submission" date="2014-07" db="EMBL/GenBank/DDBJ databases">
        <title>Draft genome sequence of Thalassospira xianhensis P-4 (MCCC 1A02616).</title>
        <authorList>
            <person name="Lai Q."/>
            <person name="Shao Z."/>
        </authorList>
    </citation>
    <scope>NUCLEOTIDE SEQUENCE [LARGE SCALE GENOMIC DNA]</scope>
    <source>
        <strain evidence="1 2">MCCC 1A02616</strain>
    </source>
</reference>
<organism evidence="1 2">
    <name type="scientific">Thalassospira xianhensis MCCC 1A02616</name>
    <dbReference type="NCBI Taxonomy" id="1177929"/>
    <lineage>
        <taxon>Bacteria</taxon>
        <taxon>Pseudomonadati</taxon>
        <taxon>Pseudomonadota</taxon>
        <taxon>Alphaproteobacteria</taxon>
        <taxon>Rhodospirillales</taxon>
        <taxon>Thalassospiraceae</taxon>
        <taxon>Thalassospira</taxon>
    </lineage>
</organism>